<accession>A0AAN9HEA3</accession>
<proteinExistence type="predicted"/>
<dbReference type="PANTHER" id="PTHR13071:SF4">
    <property type="entry name" value="SMALL RIBOSOMAL SUBUNIT PROTEIN MS22"/>
    <property type="match status" value="1"/>
</dbReference>
<dbReference type="InterPro" id="IPR019374">
    <property type="entry name" value="Ribosomal_mS22"/>
</dbReference>
<protein>
    <recommendedName>
        <fullName evidence="3">Mitochondrial ribosomal protein S22</fullName>
    </recommendedName>
</protein>
<dbReference type="GO" id="GO:0005763">
    <property type="term" value="C:mitochondrial small ribosomal subunit"/>
    <property type="evidence" value="ECO:0007669"/>
    <property type="project" value="TreeGrafter"/>
</dbReference>
<dbReference type="Proteomes" id="UP001364617">
    <property type="component" value="Unassembled WGS sequence"/>
</dbReference>
<dbReference type="GO" id="GO:0003735">
    <property type="term" value="F:structural constituent of ribosome"/>
    <property type="evidence" value="ECO:0007669"/>
    <property type="project" value="TreeGrafter"/>
</dbReference>
<reference evidence="1 2" key="1">
    <citation type="submission" date="2024-02" db="EMBL/GenBank/DDBJ databases">
        <title>Chromosome-level genome assembly of the Eurasian Minnow (Phoxinus phoxinus).</title>
        <authorList>
            <person name="Oriowo T.O."/>
            <person name="Martin S."/>
            <person name="Stange M."/>
            <person name="Chrysostomakis Y."/>
            <person name="Brown T."/>
            <person name="Winkler S."/>
            <person name="Kukowka S."/>
            <person name="Myers E.W."/>
            <person name="Bohne A."/>
        </authorList>
    </citation>
    <scope>NUCLEOTIDE SEQUENCE [LARGE SCALE GENOMIC DNA]</scope>
    <source>
        <strain evidence="1">ZFMK-TIS-60720</strain>
        <tissue evidence="1">Whole Organism</tissue>
    </source>
</reference>
<dbReference type="EMBL" id="JAYKXH010000004">
    <property type="protein sequence ID" value="KAK7172251.1"/>
    <property type="molecule type" value="Genomic_DNA"/>
</dbReference>
<dbReference type="AlphaFoldDB" id="A0AAN9HEA3"/>
<evidence type="ECO:0000313" key="1">
    <source>
        <dbReference type="EMBL" id="KAK7172251.1"/>
    </source>
</evidence>
<name>A0AAN9HEA3_9TELE</name>
<sequence>MAALRVARRLVKSYSCVKCVDRNVSSRLQTTTRMLCVSAASRSSSVDVPKAQFTDTEVQDILSNITGLDLRKVFRPLRQKLTPPKYKLMTDTELEEAVVTAEEQAKHLLKMPPVLSERKPIDEVLSEDRILEGMDAAKYVFTDINFNVPHRERFIAVREPSGTLRKASWNERDRIIQVYFPKEGRKVTPPAIFKEENLRLVFEQDKHEDVLNQCVAQFEPDSAEFKNVLMLTYEDIEKHGKYDLLRSTRFFGGLAWHLVGGRRIDGLLVDMLQRDLLPDAVRLVRLLHLVHPQSESAQDAQRQQATHLELLKIYAQHESSRAGFIELALQNYEQTEALGSA</sequence>
<gene>
    <name evidence="1" type="ORF">R3I93_004535</name>
</gene>
<evidence type="ECO:0000313" key="2">
    <source>
        <dbReference type="Proteomes" id="UP001364617"/>
    </source>
</evidence>
<comment type="caution">
    <text evidence="1">The sequence shown here is derived from an EMBL/GenBank/DDBJ whole genome shotgun (WGS) entry which is preliminary data.</text>
</comment>
<dbReference type="PANTHER" id="PTHR13071">
    <property type="entry name" value="MITOCHONDRIAL 28S RIBOSOMAL PROTEIN S22"/>
    <property type="match status" value="1"/>
</dbReference>
<keyword evidence="2" id="KW-1185">Reference proteome</keyword>
<organism evidence="1 2">
    <name type="scientific">Phoxinus phoxinus</name>
    <name type="common">Eurasian minnow</name>
    <dbReference type="NCBI Taxonomy" id="58324"/>
    <lineage>
        <taxon>Eukaryota</taxon>
        <taxon>Metazoa</taxon>
        <taxon>Chordata</taxon>
        <taxon>Craniata</taxon>
        <taxon>Vertebrata</taxon>
        <taxon>Euteleostomi</taxon>
        <taxon>Actinopterygii</taxon>
        <taxon>Neopterygii</taxon>
        <taxon>Teleostei</taxon>
        <taxon>Ostariophysi</taxon>
        <taxon>Cypriniformes</taxon>
        <taxon>Leuciscidae</taxon>
        <taxon>Phoxininae</taxon>
        <taxon>Phoxinus</taxon>
    </lineage>
</organism>
<dbReference type="Pfam" id="PF10245">
    <property type="entry name" value="MRP-S22"/>
    <property type="match status" value="1"/>
</dbReference>
<evidence type="ECO:0008006" key="3">
    <source>
        <dbReference type="Google" id="ProtNLM"/>
    </source>
</evidence>